<proteinExistence type="predicted"/>
<reference evidence="3" key="1">
    <citation type="submission" date="2021-01" db="EMBL/GenBank/DDBJ databases">
        <authorList>
            <person name="Corre E."/>
            <person name="Pelletier E."/>
            <person name="Niang G."/>
            <person name="Scheremetjew M."/>
            <person name="Finn R."/>
            <person name="Kale V."/>
            <person name="Holt S."/>
            <person name="Cochrane G."/>
            <person name="Meng A."/>
            <person name="Brown T."/>
            <person name="Cohen L."/>
        </authorList>
    </citation>
    <scope>NUCLEOTIDE SEQUENCE</scope>
    <source>
        <strain evidence="3">CCMP1381</strain>
    </source>
</reference>
<dbReference type="SMART" id="SM00456">
    <property type="entry name" value="WW"/>
    <property type="match status" value="1"/>
</dbReference>
<feature type="domain" description="WW" evidence="2">
    <location>
        <begin position="1"/>
        <end position="34"/>
    </location>
</feature>
<dbReference type="InterPro" id="IPR036020">
    <property type="entry name" value="WW_dom_sf"/>
</dbReference>
<dbReference type="Gene3D" id="2.20.70.10">
    <property type="match status" value="1"/>
</dbReference>
<dbReference type="PROSITE" id="PS01159">
    <property type="entry name" value="WW_DOMAIN_1"/>
    <property type="match status" value="1"/>
</dbReference>
<name>A0A7S2H9A1_9STRA</name>
<feature type="region of interest" description="Disordered" evidence="1">
    <location>
        <begin position="181"/>
        <end position="207"/>
    </location>
</feature>
<dbReference type="Pfam" id="PF00397">
    <property type="entry name" value="WW"/>
    <property type="match status" value="1"/>
</dbReference>
<dbReference type="PROSITE" id="PS50020">
    <property type="entry name" value="WW_DOMAIN_2"/>
    <property type="match status" value="1"/>
</dbReference>
<dbReference type="EMBL" id="HBGS01058461">
    <property type="protein sequence ID" value="CAD9484155.1"/>
    <property type="molecule type" value="Transcribed_RNA"/>
</dbReference>
<gene>
    <name evidence="3" type="ORF">DSPE1174_LOCUS30499</name>
</gene>
<dbReference type="AlphaFoldDB" id="A0A7S2H9A1"/>
<organism evidence="3">
    <name type="scientific">Octactis speculum</name>
    <dbReference type="NCBI Taxonomy" id="3111310"/>
    <lineage>
        <taxon>Eukaryota</taxon>
        <taxon>Sar</taxon>
        <taxon>Stramenopiles</taxon>
        <taxon>Ochrophyta</taxon>
        <taxon>Dictyochophyceae</taxon>
        <taxon>Dictyochales</taxon>
        <taxon>Dictyochaceae</taxon>
        <taxon>Octactis</taxon>
    </lineage>
</organism>
<dbReference type="CDD" id="cd00201">
    <property type="entry name" value="WW"/>
    <property type="match status" value="1"/>
</dbReference>
<feature type="compositionally biased region" description="Basic and acidic residues" evidence="1">
    <location>
        <begin position="45"/>
        <end position="64"/>
    </location>
</feature>
<feature type="region of interest" description="Disordered" evidence="1">
    <location>
        <begin position="29"/>
        <end position="79"/>
    </location>
</feature>
<dbReference type="SUPFAM" id="SSF51045">
    <property type="entry name" value="WW domain"/>
    <property type="match status" value="1"/>
</dbReference>
<evidence type="ECO:0000313" key="3">
    <source>
        <dbReference type="EMBL" id="CAD9484155.1"/>
    </source>
</evidence>
<accession>A0A7S2H9A1</accession>
<evidence type="ECO:0000256" key="1">
    <source>
        <dbReference type="SAM" id="MobiDB-lite"/>
    </source>
</evidence>
<dbReference type="InterPro" id="IPR001202">
    <property type="entry name" value="WW_dom"/>
</dbReference>
<protein>
    <recommendedName>
        <fullName evidence="2">WW domain-containing protein</fullName>
    </recommendedName>
</protein>
<evidence type="ECO:0000259" key="2">
    <source>
        <dbReference type="PROSITE" id="PS50020"/>
    </source>
</evidence>
<sequence length="233" mass="26153">MQLPPNWQSTQTPEGKTYFWNQLTGETTWTRPVVEESNGSLRGDSQGEQKVDLHQLAFDTKDGLPEGPDENEDQETPQKVRDRWVWTKKALIPPEISPDARKRAAKIAALTMHETRMNQVNGFNSHIERCNQSKHVRKSQVSEALTLEMGSNLMSKKKPVLLCDGHKLDIYSWDSTTQIKRSGGKGGIKEPASIVRPPKALPGTRTHTIGPSPYELYHELCNKLAAESLAKDT</sequence>